<keyword evidence="3" id="KW-1185">Reference proteome</keyword>
<dbReference type="AlphaFoldDB" id="A0A9P7C5U0"/>
<comment type="caution">
    <text evidence="2">The sequence shown here is derived from an EMBL/GenBank/DDBJ whole genome shotgun (WGS) entry which is preliminary data.</text>
</comment>
<feature type="compositionally biased region" description="Basic and acidic residues" evidence="1">
    <location>
        <begin position="122"/>
        <end position="138"/>
    </location>
</feature>
<organism evidence="2 3">
    <name type="scientific">Rhizopus delemar</name>
    <dbReference type="NCBI Taxonomy" id="936053"/>
    <lineage>
        <taxon>Eukaryota</taxon>
        <taxon>Fungi</taxon>
        <taxon>Fungi incertae sedis</taxon>
        <taxon>Mucoromycota</taxon>
        <taxon>Mucoromycotina</taxon>
        <taxon>Mucoromycetes</taxon>
        <taxon>Mucorales</taxon>
        <taxon>Mucorineae</taxon>
        <taxon>Rhizopodaceae</taxon>
        <taxon>Rhizopus</taxon>
    </lineage>
</organism>
<sequence>MQRSIVYWIKAPYRANTPELAQDESPAAALSKMMRNLARQWQRKFDQASRPVATRFADESMSAADVSLRDGGGERRADQVHSVRASSGGPRAGHAVGDARARPERPVQGFGEALRRHQAARGADRPRPEQQGNRDHHAGAPAGSGHQAGQVDALAWREEATPVAR</sequence>
<accession>A0A9P7C5U0</accession>
<feature type="compositionally biased region" description="Basic and acidic residues" evidence="1">
    <location>
        <begin position="67"/>
        <end position="81"/>
    </location>
</feature>
<gene>
    <name evidence="2" type="ORF">G6F50_015012</name>
</gene>
<evidence type="ECO:0000313" key="2">
    <source>
        <dbReference type="EMBL" id="KAG1536672.1"/>
    </source>
</evidence>
<proteinExistence type="predicted"/>
<feature type="compositionally biased region" description="Basic and acidic residues" evidence="1">
    <location>
        <begin position="155"/>
        <end position="165"/>
    </location>
</feature>
<reference evidence="2 3" key="1">
    <citation type="journal article" date="2020" name="Microb. Genom.">
        <title>Genetic diversity of clinical and environmental Mucorales isolates obtained from an investigation of mucormycosis cases among solid organ transplant recipients.</title>
        <authorList>
            <person name="Nguyen M.H."/>
            <person name="Kaul D."/>
            <person name="Muto C."/>
            <person name="Cheng S.J."/>
            <person name="Richter R.A."/>
            <person name="Bruno V.M."/>
            <person name="Liu G."/>
            <person name="Beyhan S."/>
            <person name="Sundermann A.J."/>
            <person name="Mounaud S."/>
            <person name="Pasculle A.W."/>
            <person name="Nierman W.C."/>
            <person name="Driscoll E."/>
            <person name="Cumbie R."/>
            <person name="Clancy C.J."/>
            <person name="Dupont C.L."/>
        </authorList>
    </citation>
    <scope>NUCLEOTIDE SEQUENCE [LARGE SCALE GENOMIC DNA]</scope>
    <source>
        <strain evidence="2 3">GL24</strain>
    </source>
</reference>
<evidence type="ECO:0000256" key="1">
    <source>
        <dbReference type="SAM" id="MobiDB-lite"/>
    </source>
</evidence>
<protein>
    <submittedName>
        <fullName evidence="2">Uncharacterized protein</fullName>
    </submittedName>
</protein>
<dbReference type="EMBL" id="JAANIU010007795">
    <property type="protein sequence ID" value="KAG1536672.1"/>
    <property type="molecule type" value="Genomic_DNA"/>
</dbReference>
<evidence type="ECO:0000313" key="3">
    <source>
        <dbReference type="Proteomes" id="UP000740926"/>
    </source>
</evidence>
<name>A0A9P7C5U0_9FUNG</name>
<feature type="region of interest" description="Disordered" evidence="1">
    <location>
        <begin position="59"/>
        <end position="165"/>
    </location>
</feature>
<dbReference type="Proteomes" id="UP000740926">
    <property type="component" value="Unassembled WGS sequence"/>
</dbReference>